<feature type="compositionally biased region" description="Polar residues" evidence="1">
    <location>
        <begin position="1"/>
        <end position="12"/>
    </location>
</feature>
<name>A0A1C7M7J8_GRIFR</name>
<organism evidence="2 3">
    <name type="scientific">Grifola frondosa</name>
    <name type="common">Maitake</name>
    <name type="synonym">Polyporus frondosus</name>
    <dbReference type="NCBI Taxonomy" id="5627"/>
    <lineage>
        <taxon>Eukaryota</taxon>
        <taxon>Fungi</taxon>
        <taxon>Dikarya</taxon>
        <taxon>Basidiomycota</taxon>
        <taxon>Agaricomycotina</taxon>
        <taxon>Agaricomycetes</taxon>
        <taxon>Polyporales</taxon>
        <taxon>Grifolaceae</taxon>
        <taxon>Grifola</taxon>
    </lineage>
</organism>
<feature type="region of interest" description="Disordered" evidence="1">
    <location>
        <begin position="1"/>
        <end position="41"/>
    </location>
</feature>
<gene>
    <name evidence="2" type="ORF">A0H81_09408</name>
</gene>
<evidence type="ECO:0000256" key="1">
    <source>
        <dbReference type="SAM" id="MobiDB-lite"/>
    </source>
</evidence>
<accession>A0A1C7M7J8</accession>
<evidence type="ECO:0000313" key="3">
    <source>
        <dbReference type="Proteomes" id="UP000092993"/>
    </source>
</evidence>
<dbReference type="AlphaFoldDB" id="A0A1C7M7J8"/>
<comment type="caution">
    <text evidence="2">The sequence shown here is derived from an EMBL/GenBank/DDBJ whole genome shotgun (WGS) entry which is preliminary data.</text>
</comment>
<protein>
    <submittedName>
        <fullName evidence="2">Uncharacterized protein</fullName>
    </submittedName>
</protein>
<reference evidence="2 3" key="1">
    <citation type="submission" date="2016-03" db="EMBL/GenBank/DDBJ databases">
        <title>Whole genome sequencing of Grifola frondosa 9006-11.</title>
        <authorList>
            <person name="Min B."/>
            <person name="Park H."/>
            <person name="Kim J.-G."/>
            <person name="Cho H."/>
            <person name="Oh Y.-L."/>
            <person name="Kong W.-S."/>
            <person name="Choi I.-G."/>
        </authorList>
    </citation>
    <scope>NUCLEOTIDE SEQUENCE [LARGE SCALE GENOMIC DNA]</scope>
    <source>
        <strain evidence="2 3">9006-11</strain>
    </source>
</reference>
<keyword evidence="3" id="KW-1185">Reference proteome</keyword>
<sequence length="128" mass="14082">MRSNVNTCSRNNGRPRGWGSPGDSAARFLRPTAAPHRPPVCRPSQHVLDVRPTVESVYPPPQRHVIKYIWNIRKWLRRVSAGAASSSASGVRGDATVERFEPRVEEDERGVAASLCAKVATIVAVPHH</sequence>
<dbReference type="Proteomes" id="UP000092993">
    <property type="component" value="Unassembled WGS sequence"/>
</dbReference>
<evidence type="ECO:0000313" key="2">
    <source>
        <dbReference type="EMBL" id="OBZ71024.1"/>
    </source>
</evidence>
<dbReference type="EMBL" id="LUGG01000013">
    <property type="protein sequence ID" value="OBZ71024.1"/>
    <property type="molecule type" value="Genomic_DNA"/>
</dbReference>
<proteinExistence type="predicted"/>